<dbReference type="RefSeq" id="WP_306636127.1">
    <property type="nucleotide sequence ID" value="NZ_JAUSXB010000001.1"/>
</dbReference>
<organism evidence="6 7">
    <name type="scientific">Pseudarthrobacter siccitolerans</name>
    <dbReference type="NCBI Taxonomy" id="861266"/>
    <lineage>
        <taxon>Bacteria</taxon>
        <taxon>Bacillati</taxon>
        <taxon>Actinomycetota</taxon>
        <taxon>Actinomycetes</taxon>
        <taxon>Micrococcales</taxon>
        <taxon>Micrococcaceae</taxon>
        <taxon>Pseudarthrobacter</taxon>
    </lineage>
</organism>
<dbReference type="SUPFAM" id="SSF46894">
    <property type="entry name" value="C-terminal effector domain of the bipartite response regulators"/>
    <property type="match status" value="1"/>
</dbReference>
<dbReference type="Gene3D" id="1.10.10.10">
    <property type="entry name" value="Winged helix-like DNA-binding domain superfamily/Winged helix DNA-binding domain"/>
    <property type="match status" value="1"/>
</dbReference>
<evidence type="ECO:0000256" key="3">
    <source>
        <dbReference type="ARBA" id="ARBA00023163"/>
    </source>
</evidence>
<dbReference type="EMBL" id="JAUSXB010000001">
    <property type="protein sequence ID" value="MDQ0674507.1"/>
    <property type="molecule type" value="Genomic_DNA"/>
</dbReference>
<sequence length="922" mass="100167">MARPLIATKLFVPKVRFQVVTRARLLERLRRGADARLTLVSAPAGFGKTTLLAQWLGTGPDDRAHERPDERRVAWVSLDATDKESSSFWTYVVSALQGAVPGVGSSALELLASPAAPVEGALTTLVNDLAAAPSEVWLVLDDYHLVDNPEVGKGLAFLLEHLPPNIHVIISTRADPGLPLSRWRARGELVEVRAAELRFTSQEAAAYFNEAAGLGLSEADVAALEQRTEGWVAALQLAALSLQGRADIAGFVAGFAGNDRYIVDYLVEEVLEYQSQEVRNFLLNTSVLDRLSGPLCDAVTGGGDGSGMLTALERANLFLVPLDDRREWFRYHHLFADVLRARLLSQQPGLVPLLHERASLWYEHNALTDEAVSHALAGQDFGRAAHLMELAVPMIRRERQESLLFGWLKALPDDVVRRSPVLSVFYGFMLMATGDLQDVEARFEDAERALAEVPPGQPLPWADTEELRALPATIAVYRASLAQARGDVAGTAEHARRALDLAGPNDHLSRGAAAGFLGLAAWVGGDVESALETFTQAVESLHASGNLVDALSSTVILADMWLAAGRPGQARRLYLDGLRLAESLGDRVARATAELHVGLSEIECEAGDPAGAEGRLREAAVFFDRSPMTESRYRWFVARALTAWAGGSPDDAVGLLGQAEQLYRRGFFPEVRPIAAMQARIRIAQGELAEAGDWARARRLSVTDDASYLREFDHLTLVRLLIAQFRGQPDDGGASDEAARLLERLLESAAANGRAGSIVEIRMLQALLEDVHGHRERARDMLGRAFTEVPEPGGYARLFLAEGAPMLGLLRDAVEHGTGGDHPHRLLSMVPPADAEAPDQGHEPPGPDRQASTGAVSNAEKLSGRELQVLRLLDSELSGPEIARALFISHNTLRTHTKHIFAKLGVSNRQGAVRRASERRLM</sequence>
<dbReference type="InterPro" id="IPR011990">
    <property type="entry name" value="TPR-like_helical_dom_sf"/>
</dbReference>
<keyword evidence="3" id="KW-0804">Transcription</keyword>
<evidence type="ECO:0000313" key="7">
    <source>
        <dbReference type="Proteomes" id="UP001236806"/>
    </source>
</evidence>
<evidence type="ECO:0000259" key="5">
    <source>
        <dbReference type="PROSITE" id="PS50043"/>
    </source>
</evidence>
<protein>
    <submittedName>
        <fullName evidence="6">LuxR family maltose regulon positive regulatory protein</fullName>
    </submittedName>
</protein>
<dbReference type="Gene3D" id="1.25.40.10">
    <property type="entry name" value="Tetratricopeptide repeat domain"/>
    <property type="match status" value="1"/>
</dbReference>
<accession>A0ABU0PLT4</accession>
<evidence type="ECO:0000256" key="1">
    <source>
        <dbReference type="ARBA" id="ARBA00023015"/>
    </source>
</evidence>
<dbReference type="PANTHER" id="PTHR44688">
    <property type="entry name" value="DNA-BINDING TRANSCRIPTIONAL ACTIVATOR DEVR_DOSR"/>
    <property type="match status" value="1"/>
</dbReference>
<dbReference type="Proteomes" id="UP001236806">
    <property type="component" value="Unassembled WGS sequence"/>
</dbReference>
<dbReference type="InterPro" id="IPR016032">
    <property type="entry name" value="Sig_transdc_resp-reg_C-effctor"/>
</dbReference>
<feature type="compositionally biased region" description="Basic and acidic residues" evidence="4">
    <location>
        <begin position="814"/>
        <end position="824"/>
    </location>
</feature>
<name>A0ABU0PLT4_9MICC</name>
<comment type="caution">
    <text evidence="6">The sequence shown here is derived from an EMBL/GenBank/DDBJ whole genome shotgun (WGS) entry which is preliminary data.</text>
</comment>
<dbReference type="InterPro" id="IPR027417">
    <property type="entry name" value="P-loop_NTPase"/>
</dbReference>
<dbReference type="Pfam" id="PF17874">
    <property type="entry name" value="TPR_MalT"/>
    <property type="match status" value="1"/>
</dbReference>
<reference evidence="6 7" key="1">
    <citation type="submission" date="2023-07" db="EMBL/GenBank/DDBJ databases">
        <title>Comparative genomics of wheat-associated soil bacteria to identify genetic determinants of phenazine resistance.</title>
        <authorList>
            <person name="Mouncey N."/>
        </authorList>
    </citation>
    <scope>NUCLEOTIDE SEQUENCE [LARGE SCALE GENOMIC DNA]</scope>
    <source>
        <strain evidence="6 7">W1I3</strain>
    </source>
</reference>
<dbReference type="SMART" id="SM00421">
    <property type="entry name" value="HTH_LUXR"/>
    <property type="match status" value="1"/>
</dbReference>
<keyword evidence="2" id="KW-0238">DNA-binding</keyword>
<dbReference type="InterPro" id="IPR041617">
    <property type="entry name" value="TPR_MalT"/>
</dbReference>
<evidence type="ECO:0000256" key="2">
    <source>
        <dbReference type="ARBA" id="ARBA00023125"/>
    </source>
</evidence>
<dbReference type="SUPFAM" id="SSF52540">
    <property type="entry name" value="P-loop containing nucleoside triphosphate hydrolases"/>
    <property type="match status" value="1"/>
</dbReference>
<dbReference type="Gene3D" id="3.40.50.300">
    <property type="entry name" value="P-loop containing nucleotide triphosphate hydrolases"/>
    <property type="match status" value="1"/>
</dbReference>
<dbReference type="Pfam" id="PF25873">
    <property type="entry name" value="WHD_MalT"/>
    <property type="match status" value="1"/>
</dbReference>
<dbReference type="PRINTS" id="PR00038">
    <property type="entry name" value="HTHLUXR"/>
</dbReference>
<dbReference type="Pfam" id="PF00196">
    <property type="entry name" value="GerE"/>
    <property type="match status" value="1"/>
</dbReference>
<dbReference type="CDD" id="cd06170">
    <property type="entry name" value="LuxR_C_like"/>
    <property type="match status" value="1"/>
</dbReference>
<dbReference type="InterPro" id="IPR000792">
    <property type="entry name" value="Tscrpt_reg_LuxR_C"/>
</dbReference>
<dbReference type="PANTHER" id="PTHR44688:SF16">
    <property type="entry name" value="DNA-BINDING TRANSCRIPTIONAL ACTIVATOR DEVR_DOSR"/>
    <property type="match status" value="1"/>
</dbReference>
<feature type="domain" description="HTH luxR-type" evidence="5">
    <location>
        <begin position="855"/>
        <end position="920"/>
    </location>
</feature>
<evidence type="ECO:0000256" key="4">
    <source>
        <dbReference type="SAM" id="MobiDB-lite"/>
    </source>
</evidence>
<evidence type="ECO:0000313" key="6">
    <source>
        <dbReference type="EMBL" id="MDQ0674507.1"/>
    </source>
</evidence>
<proteinExistence type="predicted"/>
<gene>
    <name evidence="6" type="ORF">QFZ36_002068</name>
</gene>
<keyword evidence="7" id="KW-1185">Reference proteome</keyword>
<dbReference type="InterPro" id="IPR059106">
    <property type="entry name" value="WHD_MalT"/>
</dbReference>
<feature type="region of interest" description="Disordered" evidence="4">
    <location>
        <begin position="814"/>
        <end position="860"/>
    </location>
</feature>
<dbReference type="PROSITE" id="PS50043">
    <property type="entry name" value="HTH_LUXR_2"/>
    <property type="match status" value="1"/>
</dbReference>
<keyword evidence="1" id="KW-0805">Transcription regulation</keyword>
<dbReference type="InterPro" id="IPR036388">
    <property type="entry name" value="WH-like_DNA-bd_sf"/>
</dbReference>
<dbReference type="SUPFAM" id="SSF48452">
    <property type="entry name" value="TPR-like"/>
    <property type="match status" value="1"/>
</dbReference>